<protein>
    <submittedName>
        <fullName evidence="2">Uncharacterized protein</fullName>
    </submittedName>
</protein>
<dbReference type="RefSeq" id="WP_147059799.1">
    <property type="nucleotide sequence ID" value="NZ_CP042437.1"/>
</dbReference>
<keyword evidence="3" id="KW-1185">Reference proteome</keyword>
<feature type="transmembrane region" description="Helical" evidence="1">
    <location>
        <begin position="64"/>
        <end position="89"/>
    </location>
</feature>
<sequence length="98" mass="10685">MTGIIFHSFDVIVPNGHFPGHIGYKYNFAIRNCKSDSRLFSAVLVISNPGPAECKNIPAYNQRLAITGLSLLPACYGYFIVGIALYVSVNGNRQAIAH</sequence>
<gene>
    <name evidence="2" type="ORF">FSB76_29165</name>
</gene>
<organism evidence="2 3">
    <name type="scientific">Mucilaginibacter ginsenosidivorax</name>
    <dbReference type="NCBI Taxonomy" id="862126"/>
    <lineage>
        <taxon>Bacteria</taxon>
        <taxon>Pseudomonadati</taxon>
        <taxon>Bacteroidota</taxon>
        <taxon>Sphingobacteriia</taxon>
        <taxon>Sphingobacteriales</taxon>
        <taxon>Sphingobacteriaceae</taxon>
        <taxon>Mucilaginibacter</taxon>
    </lineage>
</organism>
<evidence type="ECO:0000313" key="2">
    <source>
        <dbReference type="EMBL" id="QEC79831.1"/>
    </source>
</evidence>
<proteinExistence type="predicted"/>
<evidence type="ECO:0000256" key="1">
    <source>
        <dbReference type="SAM" id="Phobius"/>
    </source>
</evidence>
<keyword evidence="1" id="KW-0812">Transmembrane</keyword>
<keyword evidence="1" id="KW-0472">Membrane</keyword>
<dbReference type="EMBL" id="CP042437">
    <property type="protein sequence ID" value="QEC79831.1"/>
    <property type="molecule type" value="Genomic_DNA"/>
</dbReference>
<dbReference type="KEGG" id="mgk:FSB76_29165"/>
<accession>A0A5B8W816</accession>
<name>A0A5B8W816_9SPHI</name>
<keyword evidence="1" id="KW-1133">Transmembrane helix</keyword>
<dbReference type="AlphaFoldDB" id="A0A5B8W816"/>
<dbReference type="Proteomes" id="UP000321362">
    <property type="component" value="Chromosome"/>
</dbReference>
<reference evidence="2 3" key="1">
    <citation type="journal article" date="2013" name="J. Microbiol.">
        <title>Mucilaginibacter ginsenosidivorax sp. nov., with ginsenoside converting activity isolated from sediment.</title>
        <authorList>
            <person name="Kim J.K."/>
            <person name="Choi T.E."/>
            <person name="Liu Q.M."/>
            <person name="Park H.Y."/>
            <person name="Yi T.H."/>
            <person name="Yoon M.H."/>
            <person name="Kim S.C."/>
            <person name="Im W.T."/>
        </authorList>
    </citation>
    <scope>NUCLEOTIDE SEQUENCE [LARGE SCALE GENOMIC DNA]</scope>
    <source>
        <strain evidence="2 3">KHI28</strain>
    </source>
</reference>
<evidence type="ECO:0000313" key="3">
    <source>
        <dbReference type="Proteomes" id="UP000321362"/>
    </source>
</evidence>